<dbReference type="PANTHER" id="PTHR11178">
    <property type="entry name" value="IRON-SULFUR CLUSTER SCAFFOLD PROTEIN NFU-RELATED"/>
    <property type="match status" value="1"/>
</dbReference>
<dbReference type="GO" id="GO:0005506">
    <property type="term" value="F:iron ion binding"/>
    <property type="evidence" value="ECO:0007669"/>
    <property type="project" value="InterPro"/>
</dbReference>
<evidence type="ECO:0000313" key="4">
    <source>
        <dbReference type="Proteomes" id="UP000032740"/>
    </source>
</evidence>
<gene>
    <name evidence="3" type="ORF">BN85401100</name>
</gene>
<evidence type="ECO:0000256" key="1">
    <source>
        <dbReference type="ARBA" id="ARBA00049958"/>
    </source>
</evidence>
<dbReference type="KEGG" id="apal:BN85401100"/>
<dbReference type="Pfam" id="PF01106">
    <property type="entry name" value="NifU"/>
    <property type="match status" value="1"/>
</dbReference>
<dbReference type="AlphaFoldDB" id="U4KJS1"/>
<reference evidence="3 4" key="1">
    <citation type="journal article" date="2013" name="J. Mol. Microbiol. Biotechnol.">
        <title>Analysis of the Complete Genomes of Acholeplasma brassicae , A. palmae and A. laidlawii and Their Comparison to the Obligate Parasites from ' Candidatus Phytoplasma'.</title>
        <authorList>
            <person name="Kube M."/>
            <person name="Siewert C."/>
            <person name="Migdoll A.M."/>
            <person name="Duduk B."/>
            <person name="Holz S."/>
            <person name="Rabus R."/>
            <person name="Seemuller E."/>
            <person name="Mitrovic J."/>
            <person name="Muller I."/>
            <person name="Buttner C."/>
            <person name="Reinhardt R."/>
        </authorList>
    </citation>
    <scope>NUCLEOTIDE SEQUENCE [LARGE SCALE GENOMIC DNA]</scope>
    <source>
        <strain evidence="3 4">J233</strain>
    </source>
</reference>
<evidence type="ECO:0000313" key="3">
    <source>
        <dbReference type="EMBL" id="CCV63687.1"/>
    </source>
</evidence>
<dbReference type="InterPro" id="IPR034904">
    <property type="entry name" value="FSCA_dom_sf"/>
</dbReference>
<dbReference type="RefSeq" id="WP_026654496.1">
    <property type="nucleotide sequence ID" value="NC_022538.1"/>
</dbReference>
<protein>
    <submittedName>
        <fullName evidence="3">NifU-like domain protein</fullName>
    </submittedName>
</protein>
<dbReference type="HOGENOM" id="CLU_060555_4_3_14"/>
<dbReference type="STRING" id="1318466.BN85401100"/>
<dbReference type="Proteomes" id="UP000032740">
    <property type="component" value="Chromosome"/>
</dbReference>
<name>U4KJS1_ALTPJ</name>
<proteinExistence type="predicted"/>
<organism evidence="3 4">
    <name type="scientific">Alteracholeplasma palmae (strain ATCC 49389 / J233)</name>
    <name type="common">Acholeplasma palmae</name>
    <dbReference type="NCBI Taxonomy" id="1318466"/>
    <lineage>
        <taxon>Bacteria</taxon>
        <taxon>Bacillati</taxon>
        <taxon>Mycoplasmatota</taxon>
        <taxon>Mollicutes</taxon>
        <taxon>Acholeplasmatales</taxon>
        <taxon>Acholeplasmataceae</taxon>
        <taxon>Acholeplasma</taxon>
    </lineage>
</organism>
<comment type="function">
    <text evidence="1">May be involved in the formation or repair of [Fe-S] clusters present in iron-sulfur proteins.</text>
</comment>
<dbReference type="InterPro" id="IPR001075">
    <property type="entry name" value="NIF_FeS_clus_asmbl_NifU_C"/>
</dbReference>
<accession>U4KJS1</accession>
<dbReference type="EMBL" id="FO681347">
    <property type="protein sequence ID" value="CCV63687.1"/>
    <property type="molecule type" value="Genomic_DNA"/>
</dbReference>
<keyword evidence="4" id="KW-1185">Reference proteome</keyword>
<feature type="domain" description="NIF system FeS cluster assembly NifU C-terminal" evidence="2">
    <location>
        <begin position="12"/>
        <end position="77"/>
    </location>
</feature>
<dbReference type="SUPFAM" id="SSF117916">
    <property type="entry name" value="Fe-S cluster assembly (FSCA) domain-like"/>
    <property type="match status" value="1"/>
</dbReference>
<evidence type="ECO:0000259" key="2">
    <source>
        <dbReference type="Pfam" id="PF01106"/>
    </source>
</evidence>
<dbReference type="Gene3D" id="3.30.300.130">
    <property type="entry name" value="Fe-S cluster assembly (FSCA)"/>
    <property type="match status" value="1"/>
</dbReference>
<dbReference type="OrthoDB" id="9796965at2"/>
<dbReference type="GO" id="GO:0016226">
    <property type="term" value="P:iron-sulfur cluster assembly"/>
    <property type="evidence" value="ECO:0007669"/>
    <property type="project" value="InterPro"/>
</dbReference>
<dbReference type="GO" id="GO:0051536">
    <property type="term" value="F:iron-sulfur cluster binding"/>
    <property type="evidence" value="ECO:0007669"/>
    <property type="project" value="InterPro"/>
</dbReference>
<sequence length="79" mass="8739">MNEEQQAMEEQVKVLIDKVRPYLQRDGGDIEIMNIEDGIVYVQMLGACDGCMAIDITLKQGIETMLLENVPGVIAVVTV</sequence>